<evidence type="ECO:0000313" key="2">
    <source>
        <dbReference type="Proteomes" id="UP000591131"/>
    </source>
</evidence>
<evidence type="ECO:0000313" key="1">
    <source>
        <dbReference type="EMBL" id="KAF4665092.1"/>
    </source>
</evidence>
<gene>
    <name evidence="1" type="ORF">FOL47_004791</name>
</gene>
<organism evidence="1 2">
    <name type="scientific">Perkinsus chesapeaki</name>
    <name type="common">Clam parasite</name>
    <name type="synonym">Perkinsus andrewsi</name>
    <dbReference type="NCBI Taxonomy" id="330153"/>
    <lineage>
        <taxon>Eukaryota</taxon>
        <taxon>Sar</taxon>
        <taxon>Alveolata</taxon>
        <taxon>Perkinsozoa</taxon>
        <taxon>Perkinsea</taxon>
        <taxon>Perkinsida</taxon>
        <taxon>Perkinsidae</taxon>
        <taxon>Perkinsus</taxon>
    </lineage>
</organism>
<dbReference type="AlphaFoldDB" id="A0A7J6M0M3"/>
<sequence length="337" mass="38189">MGQDTSAEGPGVGHYFGGDKHLPVQCKTSPAYSLGDRRINYHMNCKGYWWRPTPGANAYNVEDKRSFIKDPTFCVVEEPDLLGHWKATHLVYHRAEVVLNIATEKAVTNQRRAKVRDEHDFASLAPEQKSRFRSATCSVKHDEETSTARLNDYYVWMLDLLTNIRRTVTLNKLSNSQSYAFEPLPGKRMILKLMKAVIPTNENIGFVSHKPDIEALAKPRIMSGRVIVTEGRAKQDQYAVASREVKFHGSWSPQSLNYHLEFIDPHSSSTEGAAYLYTVSGTPLEKEYVVILERDMRFNVLRQTDSKFGEQYGWEMQAQGGSTSATALLIYFAQTAK</sequence>
<dbReference type="OrthoDB" id="10571110at2759"/>
<name>A0A7J6M0M3_PERCH</name>
<dbReference type="EMBL" id="JAAPAO010000271">
    <property type="protein sequence ID" value="KAF4665092.1"/>
    <property type="molecule type" value="Genomic_DNA"/>
</dbReference>
<protein>
    <submittedName>
        <fullName evidence="1">Uncharacterized protein</fullName>
    </submittedName>
</protein>
<comment type="caution">
    <text evidence="1">The sequence shown here is derived from an EMBL/GenBank/DDBJ whole genome shotgun (WGS) entry which is preliminary data.</text>
</comment>
<keyword evidence="2" id="KW-1185">Reference proteome</keyword>
<dbReference type="Proteomes" id="UP000591131">
    <property type="component" value="Unassembled WGS sequence"/>
</dbReference>
<accession>A0A7J6M0M3</accession>
<proteinExistence type="predicted"/>
<reference evidence="1 2" key="1">
    <citation type="submission" date="2020-04" db="EMBL/GenBank/DDBJ databases">
        <title>Perkinsus chesapeaki whole genome sequence.</title>
        <authorList>
            <person name="Bogema D.R."/>
        </authorList>
    </citation>
    <scope>NUCLEOTIDE SEQUENCE [LARGE SCALE GENOMIC DNA]</scope>
    <source>
        <strain evidence="1">ATCC PRA-425</strain>
    </source>
</reference>